<reference evidence="1 2" key="1">
    <citation type="submission" date="2018-09" db="EMBL/GenBank/DDBJ databases">
        <authorList>
            <person name="Amanuel B.M."/>
            <person name="Anspach C.J."/>
            <person name="Chiquito R.J."/>
            <person name="Gales J.M."/>
            <person name="Hall T."/>
            <person name="Hotaki K."/>
            <person name="Lozano B."/>
            <person name="Mugisha B."/>
            <person name="Fogarty M.P."/>
            <person name="Leadon S.A."/>
            <person name="Molloy S.D."/>
            <person name="Garlena R.A."/>
            <person name="Russell D.A."/>
            <person name="Pope W.H."/>
            <person name="Jacobs-Sera D."/>
            <person name="Hatfull G.F."/>
        </authorList>
    </citation>
    <scope>NUCLEOTIDE SEQUENCE [LARGE SCALE GENOMIC DNA]</scope>
</reference>
<dbReference type="Proteomes" id="UP000280547">
    <property type="component" value="Segment"/>
</dbReference>
<name>A0A3G3M9X8_9CAUD</name>
<sequence>MSTPHPIGWGVLCCVQRLGLEGLACWGWGLALRGLRWTLAG</sequence>
<dbReference type="GeneID" id="70080935"/>
<proteinExistence type="predicted"/>
<protein>
    <submittedName>
        <fullName evidence="1">Uncharacterized protein</fullName>
    </submittedName>
</protein>
<evidence type="ECO:0000313" key="2">
    <source>
        <dbReference type="Proteomes" id="UP000280547"/>
    </source>
</evidence>
<organism evidence="1 2">
    <name type="scientific">Gordonia phage Octobien14</name>
    <dbReference type="NCBI Taxonomy" id="2483673"/>
    <lineage>
        <taxon>Viruses</taxon>
        <taxon>Duplodnaviria</taxon>
        <taxon>Heunggongvirae</taxon>
        <taxon>Uroviricota</taxon>
        <taxon>Caudoviricetes</taxon>
        <taxon>Deeyouvirinae</taxon>
        <taxon>Octobienvirus</taxon>
        <taxon>Octobienvirus octobien14</taxon>
    </lineage>
</organism>
<evidence type="ECO:0000313" key="1">
    <source>
        <dbReference type="EMBL" id="AYR03286.1"/>
    </source>
</evidence>
<dbReference type="KEGG" id="vg:70080935"/>
<keyword evidence="2" id="KW-1185">Reference proteome</keyword>
<dbReference type="RefSeq" id="YP_010246382.1">
    <property type="nucleotide sequence ID" value="NC_060134.1"/>
</dbReference>
<dbReference type="EMBL" id="MH976515">
    <property type="protein sequence ID" value="AYR03286.1"/>
    <property type="molecule type" value="Genomic_DNA"/>
</dbReference>
<accession>A0A3G3M9X8</accession>
<gene>
    <name evidence="1" type="primary">143</name>
    <name evidence="1" type="ORF">SEA_OCTOBIEN14_143</name>
</gene>